<dbReference type="Gene3D" id="1.20.120.1220">
    <property type="match status" value="1"/>
</dbReference>
<dbReference type="OrthoDB" id="1161290at2"/>
<feature type="transmembrane region" description="Helical" evidence="1">
    <location>
        <begin position="25"/>
        <end position="43"/>
    </location>
</feature>
<dbReference type="Proteomes" id="UP000321497">
    <property type="component" value="Unassembled WGS sequence"/>
</dbReference>
<proteinExistence type="predicted"/>
<dbReference type="GO" id="GO:0004190">
    <property type="term" value="F:aspartic-type endopeptidase activity"/>
    <property type="evidence" value="ECO:0007669"/>
    <property type="project" value="InterPro"/>
</dbReference>
<dbReference type="Pfam" id="PF01478">
    <property type="entry name" value="Peptidase_A24"/>
    <property type="match status" value="1"/>
</dbReference>
<feature type="transmembrane region" description="Helical" evidence="1">
    <location>
        <begin position="49"/>
        <end position="72"/>
    </location>
</feature>
<reference evidence="3 4" key="1">
    <citation type="submission" date="2019-08" db="EMBL/GenBank/DDBJ databases">
        <title>Genome of Aequorivita antarctica SW49 (type strain).</title>
        <authorList>
            <person name="Bowman J.P."/>
        </authorList>
    </citation>
    <scope>NUCLEOTIDE SEQUENCE [LARGE SCALE GENOMIC DNA]</scope>
    <source>
        <strain evidence="3 4">SW49</strain>
    </source>
</reference>
<organism evidence="3 4">
    <name type="scientific">Aequorivita antarctica</name>
    <dbReference type="NCBI Taxonomy" id="153266"/>
    <lineage>
        <taxon>Bacteria</taxon>
        <taxon>Pseudomonadati</taxon>
        <taxon>Bacteroidota</taxon>
        <taxon>Flavobacteriia</taxon>
        <taxon>Flavobacteriales</taxon>
        <taxon>Flavobacteriaceae</taxon>
        <taxon>Aequorivita</taxon>
    </lineage>
</organism>
<name>A0A5C6YYV0_9FLAO</name>
<protein>
    <recommendedName>
        <fullName evidence="2">Prepilin type IV endopeptidase peptidase domain-containing protein</fullName>
    </recommendedName>
</protein>
<evidence type="ECO:0000256" key="1">
    <source>
        <dbReference type="SAM" id="Phobius"/>
    </source>
</evidence>
<dbReference type="AlphaFoldDB" id="A0A5C6YYV0"/>
<evidence type="ECO:0000313" key="3">
    <source>
        <dbReference type="EMBL" id="TXD72809.1"/>
    </source>
</evidence>
<keyword evidence="1" id="KW-1133">Transmembrane helix</keyword>
<comment type="caution">
    <text evidence="3">The sequence shown here is derived from an EMBL/GenBank/DDBJ whole genome shotgun (WGS) entry which is preliminary data.</text>
</comment>
<gene>
    <name evidence="3" type="ORF">ESU54_11370</name>
</gene>
<keyword evidence="1" id="KW-0812">Transmembrane</keyword>
<dbReference type="InterPro" id="IPR000045">
    <property type="entry name" value="Prepilin_IV_endopep_pep"/>
</dbReference>
<keyword evidence="4" id="KW-1185">Reference proteome</keyword>
<dbReference type="EMBL" id="VORT01000007">
    <property type="protein sequence ID" value="TXD72809.1"/>
    <property type="molecule type" value="Genomic_DNA"/>
</dbReference>
<keyword evidence="1" id="KW-0472">Membrane</keyword>
<evidence type="ECO:0000313" key="4">
    <source>
        <dbReference type="Proteomes" id="UP000321497"/>
    </source>
</evidence>
<feature type="transmembrane region" description="Helical" evidence="1">
    <location>
        <begin position="130"/>
        <end position="151"/>
    </location>
</feature>
<sequence length="168" mass="19070">MVIILNIILGVSLAAIIYQDFKYRAIHVFLVIGVFICSCLLLWQDQKSLSPLFYTSIFLISVLVLLWIYITLKNRNIQAITKGIGLGDVLFFFAVAPLFSLRNYMLFFISGMIIALIFFMLFKNLMKTKLIPLAGILSGHLIVLKVLSLSLNLDLFYNPIIINTFGNQ</sequence>
<feature type="domain" description="Prepilin type IV endopeptidase peptidase" evidence="2">
    <location>
        <begin position="7"/>
        <end position="119"/>
    </location>
</feature>
<feature type="transmembrane region" description="Helical" evidence="1">
    <location>
        <begin position="105"/>
        <end position="123"/>
    </location>
</feature>
<feature type="transmembrane region" description="Helical" evidence="1">
    <location>
        <begin position="79"/>
        <end position="99"/>
    </location>
</feature>
<dbReference type="GO" id="GO:0016020">
    <property type="term" value="C:membrane"/>
    <property type="evidence" value="ECO:0007669"/>
    <property type="project" value="InterPro"/>
</dbReference>
<evidence type="ECO:0000259" key="2">
    <source>
        <dbReference type="Pfam" id="PF01478"/>
    </source>
</evidence>
<accession>A0A5C6YYV0</accession>